<keyword evidence="3" id="KW-1185">Reference proteome</keyword>
<feature type="domain" description="Asl1-like glycosyl hydrolase catalytic" evidence="1">
    <location>
        <begin position="24"/>
        <end position="247"/>
    </location>
</feature>
<evidence type="ECO:0000313" key="2">
    <source>
        <dbReference type="EMBL" id="ELU45294.1"/>
    </source>
</evidence>
<dbReference type="InterPro" id="IPR017853">
    <property type="entry name" value="GH"/>
</dbReference>
<dbReference type="GO" id="GO:0009277">
    <property type="term" value="C:fungal-type cell wall"/>
    <property type="evidence" value="ECO:0007669"/>
    <property type="project" value="TreeGrafter"/>
</dbReference>
<gene>
    <name evidence="2" type="ORF">AG1IA_00675</name>
</gene>
<dbReference type="HOGENOM" id="CLU_450691_0_0_1"/>
<proteinExistence type="predicted"/>
<dbReference type="AlphaFoldDB" id="L8X9F6"/>
<dbReference type="SUPFAM" id="SSF51445">
    <property type="entry name" value="(Trans)glycosidases"/>
    <property type="match status" value="1"/>
</dbReference>
<dbReference type="EMBL" id="AFRT01000109">
    <property type="protein sequence ID" value="ELU45294.1"/>
    <property type="molecule type" value="Genomic_DNA"/>
</dbReference>
<comment type="caution">
    <text evidence="2">The sequence shown here is derived from an EMBL/GenBank/DDBJ whole genome shotgun (WGS) entry which is preliminary data.</text>
</comment>
<dbReference type="Gene3D" id="3.20.20.80">
    <property type="entry name" value="Glycosidases"/>
    <property type="match status" value="1"/>
</dbReference>
<feature type="domain" description="Asl1-like glycosyl hydrolase catalytic" evidence="1">
    <location>
        <begin position="401"/>
        <end position="530"/>
    </location>
</feature>
<protein>
    <submittedName>
        <fullName evidence="2">Glycosyl hydrolase catalytic core domain-containing protein</fullName>
    </submittedName>
</protein>
<dbReference type="PANTHER" id="PTHR34154:SF3">
    <property type="entry name" value="ALKALI-SENSITIVE LINKAGE PROTEIN 1"/>
    <property type="match status" value="1"/>
</dbReference>
<evidence type="ECO:0000313" key="3">
    <source>
        <dbReference type="Proteomes" id="UP000011668"/>
    </source>
</evidence>
<dbReference type="Pfam" id="PF11790">
    <property type="entry name" value="Glyco_hydro_cc"/>
    <property type="match status" value="2"/>
</dbReference>
<dbReference type="GO" id="GO:0071966">
    <property type="term" value="P:fungal-type cell wall polysaccharide metabolic process"/>
    <property type="evidence" value="ECO:0007669"/>
    <property type="project" value="TreeGrafter"/>
</dbReference>
<organism evidence="2 3">
    <name type="scientific">Thanatephorus cucumeris (strain AG1-IA)</name>
    <name type="common">Rice sheath blight fungus</name>
    <name type="synonym">Rhizoctonia solani</name>
    <dbReference type="NCBI Taxonomy" id="983506"/>
    <lineage>
        <taxon>Eukaryota</taxon>
        <taxon>Fungi</taxon>
        <taxon>Dikarya</taxon>
        <taxon>Basidiomycota</taxon>
        <taxon>Agaricomycotina</taxon>
        <taxon>Agaricomycetes</taxon>
        <taxon>Cantharellales</taxon>
        <taxon>Ceratobasidiaceae</taxon>
        <taxon>Rhizoctonia</taxon>
        <taxon>Rhizoctonia solani AG-1</taxon>
    </lineage>
</organism>
<accession>L8X9F6</accession>
<dbReference type="GO" id="GO:0016787">
    <property type="term" value="F:hydrolase activity"/>
    <property type="evidence" value="ECO:0007669"/>
    <property type="project" value="UniProtKB-KW"/>
</dbReference>
<dbReference type="InterPro" id="IPR053183">
    <property type="entry name" value="ASL1"/>
</dbReference>
<dbReference type="OrthoDB" id="43654at2759"/>
<keyword evidence="2" id="KW-0378">Hydrolase</keyword>
<sequence>MFNGIVYFVDLHRLFVNEKSHCRLYNWETWRPSQSIYSGLMFIGTQRCTDCPSSPIKELYARAIGQGWTTVFTLNEPDLPVGGTSPADAAGWYIRWINPLNISELWNMQIKWIVNDEKNSQGLDWVDGFIRACAGQCFFDYINLHWYGSSFEEFKAHIEGARNRFPGYKFVITEFALLPPATREDQTAFLNNAMTYLDNTTYVEYYAIFLATSPALITNNNGGSDYAGTTSTLFGDDGSLTLNGVAYRASFAKNYIPSNSQGLRELCQLRLLYIIQWHNKFGDRGDRREAARCWLMRIGVCLPSSDHVTATRQSLTTLSDSYANPDEWDARERVRRASLISGYPEATDPVAPSTDSRQLIVSPSTQLTLFFYTTMSSMSKIATIAVALLTAAPSALAGKRGLAWPWYNEGSNLNPTALANGNGNVQWIYNWETWRPAVTTNMNWIGMQRCMDCDSSPISQLKTRAAQQGWNTVLTLNEPDINGISASSAANWYIQYINPLQIRKAIPSVTSSTTPGQGLDWAAAFISACGGRFALVSPATRDQQVSFLKQAMSFLDGASYVTYYAVFGASSPSKISANTGGGEVGTGSSLYNDDGSLSANGVAYRG</sequence>
<reference evidence="2 3" key="1">
    <citation type="journal article" date="2013" name="Nat. Commun.">
        <title>The evolution and pathogenic mechanisms of the rice sheath blight pathogen.</title>
        <authorList>
            <person name="Zheng A."/>
            <person name="Lin R."/>
            <person name="Xu L."/>
            <person name="Qin P."/>
            <person name="Tang C."/>
            <person name="Ai P."/>
            <person name="Zhang D."/>
            <person name="Liu Y."/>
            <person name="Sun Z."/>
            <person name="Feng H."/>
            <person name="Wang Y."/>
            <person name="Chen Y."/>
            <person name="Liang X."/>
            <person name="Fu R."/>
            <person name="Li Q."/>
            <person name="Zhang J."/>
            <person name="Yu X."/>
            <person name="Xie Z."/>
            <person name="Ding L."/>
            <person name="Guan P."/>
            <person name="Tang J."/>
            <person name="Liang Y."/>
            <person name="Wang S."/>
            <person name="Deng Q."/>
            <person name="Li S."/>
            <person name="Zhu J."/>
            <person name="Wang L."/>
            <person name="Liu H."/>
            <person name="Li P."/>
        </authorList>
    </citation>
    <scope>NUCLEOTIDE SEQUENCE [LARGE SCALE GENOMIC DNA]</scope>
    <source>
        <strain evidence="3">AG-1 IA</strain>
    </source>
</reference>
<dbReference type="InterPro" id="IPR024655">
    <property type="entry name" value="Asl1_glyco_hydro_catalytic"/>
</dbReference>
<name>L8X9F6_THACA</name>
<dbReference type="PANTHER" id="PTHR34154">
    <property type="entry name" value="ALKALI-SENSITIVE LINKAGE PROTEIN 1"/>
    <property type="match status" value="1"/>
</dbReference>
<evidence type="ECO:0000259" key="1">
    <source>
        <dbReference type="Pfam" id="PF11790"/>
    </source>
</evidence>
<dbReference type="Proteomes" id="UP000011668">
    <property type="component" value="Unassembled WGS sequence"/>
</dbReference>